<feature type="compositionally biased region" description="Pro residues" evidence="1">
    <location>
        <begin position="622"/>
        <end position="645"/>
    </location>
</feature>
<feature type="region of interest" description="Disordered" evidence="1">
    <location>
        <begin position="425"/>
        <end position="467"/>
    </location>
</feature>
<reference evidence="2" key="1">
    <citation type="submission" date="2022-07" db="EMBL/GenBank/DDBJ databases">
        <title>Genome Sequence of Physisporinus lineatus.</title>
        <authorList>
            <person name="Buettner E."/>
        </authorList>
    </citation>
    <scope>NUCLEOTIDE SEQUENCE</scope>
    <source>
        <strain evidence="2">VT162</strain>
    </source>
</reference>
<accession>A0AAD5V9I4</accession>
<keyword evidence="3" id="KW-1185">Reference proteome</keyword>
<dbReference type="EMBL" id="JANAWD010000066">
    <property type="protein sequence ID" value="KAJ3488465.1"/>
    <property type="molecule type" value="Genomic_DNA"/>
</dbReference>
<feature type="compositionally biased region" description="Pro residues" evidence="1">
    <location>
        <begin position="570"/>
        <end position="588"/>
    </location>
</feature>
<comment type="caution">
    <text evidence="2">The sequence shown here is derived from an EMBL/GenBank/DDBJ whole genome shotgun (WGS) entry which is preliminary data.</text>
</comment>
<evidence type="ECO:0000256" key="1">
    <source>
        <dbReference type="SAM" id="MobiDB-lite"/>
    </source>
</evidence>
<evidence type="ECO:0000313" key="3">
    <source>
        <dbReference type="Proteomes" id="UP001212997"/>
    </source>
</evidence>
<sequence length="668" mass="72635">MSSEPPPTYSLDAEDVAEGAAPVAVEPQIQIIPCADSIGFQKGYLGADHERAAIEGELQIKGAESHRWGKVTISLRTTETAYGEETELNYSEVVLSSAIPIGDGPSPSSYPFSIPLPSDTPQCIHTPRSSLIHTLSATLYSVDESETPLSKSILVHTRRYTSHSNVLGIAPETKAVDSPTRIEVQVPRTSYKAGEPIPLYLTVPSPRRELILDEGLRLRNIRAELVRIVKAKRTERRNGTAHGGHDASEDEESTEDEEEAPSNLVRKQLNWPSSHPLDLRSFLGVPGGGDVVALSGASCRLHPSRPLRLRLILHQPHDQDPLITPTRDFFGAPDDERQESITECASISQNTVSHSVSFTICVHITFIHMSSHTERVSTISIPIAIVPPSAPLPEVEESIDNAYRKKHDRPPVKTVRREDADTAHALHEGQAGPSYQPNGAPPPFEEREAPPPFFPSAPEPSTSRPPTFLESETEIYVPPEEDPSIAPLDIPRFEYRFEGEGSLFGFAVEDQFDGYVSEQQIRPDTPPPTLEMATMDTDVTSLATLSEGDAINALELAFEQRQGQETTDTLPPPPPPPPMDDPSDPPPSIDSEFRTPSGIATGSPPHPHVPPPAFTEPMGPEGLPPPLTPLEPPPPAHGHAPPPYAIPGNDPHPHGDHEHVARPPPYVG</sequence>
<feature type="compositionally biased region" description="Acidic residues" evidence="1">
    <location>
        <begin position="248"/>
        <end position="260"/>
    </location>
</feature>
<name>A0AAD5V9I4_9APHY</name>
<feature type="region of interest" description="Disordered" evidence="1">
    <location>
        <begin position="556"/>
        <end position="668"/>
    </location>
</feature>
<feature type="region of interest" description="Disordered" evidence="1">
    <location>
        <begin position="236"/>
        <end position="269"/>
    </location>
</feature>
<organism evidence="2 3">
    <name type="scientific">Meripilus lineatus</name>
    <dbReference type="NCBI Taxonomy" id="2056292"/>
    <lineage>
        <taxon>Eukaryota</taxon>
        <taxon>Fungi</taxon>
        <taxon>Dikarya</taxon>
        <taxon>Basidiomycota</taxon>
        <taxon>Agaricomycotina</taxon>
        <taxon>Agaricomycetes</taxon>
        <taxon>Polyporales</taxon>
        <taxon>Meripilaceae</taxon>
        <taxon>Meripilus</taxon>
    </lineage>
</organism>
<gene>
    <name evidence="2" type="ORF">NLI96_g2816</name>
</gene>
<feature type="compositionally biased region" description="Basic and acidic residues" evidence="1">
    <location>
        <begin position="651"/>
        <end position="661"/>
    </location>
</feature>
<evidence type="ECO:0000313" key="2">
    <source>
        <dbReference type="EMBL" id="KAJ3488465.1"/>
    </source>
</evidence>
<dbReference type="Proteomes" id="UP001212997">
    <property type="component" value="Unassembled WGS sequence"/>
</dbReference>
<feature type="compositionally biased region" description="Pro residues" evidence="1">
    <location>
        <begin position="604"/>
        <end position="614"/>
    </location>
</feature>
<protein>
    <submittedName>
        <fullName evidence="2">Uncharacterized protein</fullName>
    </submittedName>
</protein>
<proteinExistence type="predicted"/>
<dbReference type="AlphaFoldDB" id="A0AAD5V9I4"/>